<sequence>MSADVASGAAAAAAEEAPQHSAGREATGAASAAPESAAAAAAAAAAAPTRRKYKWLVEVEPAVPGDPSLQRPSLSPVFRHVWSTDGWPAAPHGATTCWDLWRSGVERNGAAPCLGWRRLTADGKPGPYTFITYDEAEQQARPAVSGFFSTFTDPYRNVYGTRRACDTGARRVCQLSAGLAASGLVAGDKVAVFATNSPEWMIVLQACNRMNYVCVPVYDTLGRDAVQFIVNHSGATVLFVASEKMQAATAALPHVTVPLRLLVHWGPRPMGHMEGGSAAAASGAPGAPFGGRGDEGGGGGGGGSSVRHMTFADLMEGGARAGPVPPQPPRPSDLTTLMYTSGTTGDPKGVQLTHSAVVAAVASLAGALQHYNEWVGPGDSMLSYLPLAHIFDRVSEETCIAAGASIGYWSGDVARVADDAAALKPSVFIGVPRVYDRVFETVQHRLSRVNRLRRSIFGAMYDRKRDAMSRGAPPDSPTLRLPPLLGLGGLVGRLLHRNQHQPGQQTPGQAAAGSEEEPVAGGGFGAAHGWGLGLGFVDSIVFGRIRRGLGGRLRLVVSGGAPLSRRVEEFLRVTLGCPVGQGYGLTESCAASFMQEPYTWEQTGSVGPPLPCTEFRLRSVPEMGYLAEGGGEGCDLPAGELLLRGPQMFNGYYRRPDLTREAMVPDPGFPLPPEDLPAATATEAAAATVGIDPRVGRWFCTGDIAALRPDGCVEIVDRIKSMFKLSQGEYISPERLEGVYGECNLMEQIWVYGDSKKSALVAVVVPHLSKLLPLAGHVEIQPPTGAAAAAAAAAPAGPEATPEAEAEAEAPPLLRQRREGPGGGGGGGDASPEEMQDARRLAAAAGVPVAAGPEAGAFDAVSGGGGGGGSGGSGKAPPTMRGSLCRSPRVVAAVLQKLQEVGRASHLRGFEIVRAVHLVPEPFTPDNGLLTPTLKLRRPALLRRFRREVDEMYEQLAAAAPQTQQQRK</sequence>
<gene>
    <name evidence="3" type="primary">PLEST006804</name>
    <name evidence="3" type="ORF">PLESTB_000927200</name>
</gene>
<feature type="region of interest" description="Disordered" evidence="1">
    <location>
        <begin position="273"/>
        <end position="307"/>
    </location>
</feature>
<dbReference type="GO" id="GO:0004467">
    <property type="term" value="F:long-chain fatty acid-CoA ligase activity"/>
    <property type="evidence" value="ECO:0007669"/>
    <property type="project" value="TreeGrafter"/>
</dbReference>
<dbReference type="InterPro" id="IPR020845">
    <property type="entry name" value="AMP-binding_CS"/>
</dbReference>
<dbReference type="PANTHER" id="PTHR43272:SF3">
    <property type="entry name" value="LONG CHAIN ACYL-COA SYNTHETASE 4"/>
    <property type="match status" value="1"/>
</dbReference>
<keyword evidence="4" id="KW-1185">Reference proteome</keyword>
<dbReference type="GO" id="GO:0005783">
    <property type="term" value="C:endoplasmic reticulum"/>
    <property type="evidence" value="ECO:0007669"/>
    <property type="project" value="TreeGrafter"/>
</dbReference>
<reference evidence="3 4" key="1">
    <citation type="journal article" date="2023" name="Commun. Biol.">
        <title>Reorganization of the ancestral sex-determining regions during the evolution of trioecy in Pleodorina starrii.</title>
        <authorList>
            <person name="Takahashi K."/>
            <person name="Suzuki S."/>
            <person name="Kawai-Toyooka H."/>
            <person name="Yamamoto K."/>
            <person name="Hamaji T."/>
            <person name="Ootsuki R."/>
            <person name="Yamaguchi H."/>
            <person name="Kawachi M."/>
            <person name="Higashiyama T."/>
            <person name="Nozaki H."/>
        </authorList>
    </citation>
    <scope>NUCLEOTIDE SEQUENCE [LARGE SCALE GENOMIC DNA]</scope>
    <source>
        <strain evidence="3 4">NIES-4479</strain>
    </source>
</reference>
<dbReference type="InterPro" id="IPR000873">
    <property type="entry name" value="AMP-dep_synth/lig_dom"/>
</dbReference>
<feature type="compositionally biased region" description="Low complexity" evidence="1">
    <location>
        <begin position="275"/>
        <end position="287"/>
    </location>
</feature>
<evidence type="ECO:0000256" key="1">
    <source>
        <dbReference type="SAM" id="MobiDB-lite"/>
    </source>
</evidence>
<dbReference type="EMBL" id="BRXU01000011">
    <property type="protein sequence ID" value="GLC54980.1"/>
    <property type="molecule type" value="Genomic_DNA"/>
</dbReference>
<feature type="compositionally biased region" description="Gly residues" evidence="1">
    <location>
        <begin position="862"/>
        <end position="874"/>
    </location>
</feature>
<dbReference type="InterPro" id="IPR042099">
    <property type="entry name" value="ANL_N_sf"/>
</dbReference>
<feature type="compositionally biased region" description="Low complexity" evidence="1">
    <location>
        <begin position="24"/>
        <end position="35"/>
    </location>
</feature>
<feature type="region of interest" description="Disordered" evidence="1">
    <location>
        <begin position="861"/>
        <end position="883"/>
    </location>
</feature>
<accession>A0A9W6BNG1</accession>
<feature type="compositionally biased region" description="Low complexity" evidence="1">
    <location>
        <begin position="789"/>
        <end position="801"/>
    </location>
</feature>
<dbReference type="GO" id="GO:0016020">
    <property type="term" value="C:membrane"/>
    <property type="evidence" value="ECO:0007669"/>
    <property type="project" value="TreeGrafter"/>
</dbReference>
<feature type="compositionally biased region" description="Gly residues" evidence="1">
    <location>
        <begin position="288"/>
        <end position="304"/>
    </location>
</feature>
<dbReference type="SUPFAM" id="SSF56801">
    <property type="entry name" value="Acetyl-CoA synthetase-like"/>
    <property type="match status" value="1"/>
</dbReference>
<dbReference type="Proteomes" id="UP001165080">
    <property type="component" value="Unassembled WGS sequence"/>
</dbReference>
<dbReference type="AlphaFoldDB" id="A0A9W6BNG1"/>
<dbReference type="OrthoDB" id="1700726at2759"/>
<feature type="region of interest" description="Disordered" evidence="1">
    <location>
        <begin position="789"/>
        <end position="846"/>
    </location>
</feature>
<dbReference type="Pfam" id="PF00501">
    <property type="entry name" value="AMP-binding"/>
    <property type="match status" value="1"/>
</dbReference>
<name>A0A9W6BNG1_9CHLO</name>
<dbReference type="PROSITE" id="PS00455">
    <property type="entry name" value="AMP_BINDING"/>
    <property type="match status" value="1"/>
</dbReference>
<evidence type="ECO:0000313" key="4">
    <source>
        <dbReference type="Proteomes" id="UP001165080"/>
    </source>
</evidence>
<organism evidence="3 4">
    <name type="scientific">Pleodorina starrii</name>
    <dbReference type="NCBI Taxonomy" id="330485"/>
    <lineage>
        <taxon>Eukaryota</taxon>
        <taxon>Viridiplantae</taxon>
        <taxon>Chlorophyta</taxon>
        <taxon>core chlorophytes</taxon>
        <taxon>Chlorophyceae</taxon>
        <taxon>CS clade</taxon>
        <taxon>Chlamydomonadales</taxon>
        <taxon>Volvocaceae</taxon>
        <taxon>Pleodorina</taxon>
    </lineage>
</organism>
<evidence type="ECO:0000259" key="2">
    <source>
        <dbReference type="Pfam" id="PF00501"/>
    </source>
</evidence>
<feature type="domain" description="AMP-dependent synthetase/ligase" evidence="2">
    <location>
        <begin position="170"/>
        <end position="653"/>
    </location>
</feature>
<dbReference type="Gene3D" id="3.40.50.12780">
    <property type="entry name" value="N-terminal domain of ligase-like"/>
    <property type="match status" value="2"/>
</dbReference>
<feature type="compositionally biased region" description="Low complexity" evidence="1">
    <location>
        <begin position="500"/>
        <end position="513"/>
    </location>
</feature>
<protein>
    <recommendedName>
        <fullName evidence="2">AMP-dependent synthetase/ligase domain-containing protein</fullName>
    </recommendedName>
</protein>
<feature type="region of interest" description="Disordered" evidence="1">
    <location>
        <begin position="1"/>
        <end position="35"/>
    </location>
</feature>
<comment type="caution">
    <text evidence="3">The sequence shown here is derived from an EMBL/GenBank/DDBJ whole genome shotgun (WGS) entry which is preliminary data.</text>
</comment>
<feature type="region of interest" description="Disordered" evidence="1">
    <location>
        <begin position="499"/>
        <end position="518"/>
    </location>
</feature>
<dbReference type="PANTHER" id="PTHR43272">
    <property type="entry name" value="LONG-CHAIN-FATTY-ACID--COA LIGASE"/>
    <property type="match status" value="1"/>
</dbReference>
<evidence type="ECO:0000313" key="3">
    <source>
        <dbReference type="EMBL" id="GLC54980.1"/>
    </source>
</evidence>
<proteinExistence type="predicted"/>